<dbReference type="InterPro" id="IPR039975">
    <property type="entry name" value="IFT52"/>
</dbReference>
<evidence type="ECO:0000256" key="1">
    <source>
        <dbReference type="SAM" id="MobiDB-lite"/>
    </source>
</evidence>
<dbReference type="STRING" id="1344416.A0A139AYE4"/>
<feature type="compositionally biased region" description="Pro residues" evidence="1">
    <location>
        <begin position="495"/>
        <end position="510"/>
    </location>
</feature>
<dbReference type="Pfam" id="PF23352">
    <property type="entry name" value="IFT52_central"/>
    <property type="match status" value="1"/>
</dbReference>
<accession>A0A139AYE4</accession>
<gene>
    <name evidence="5" type="ORF">M427DRAFT_27306</name>
</gene>
<feature type="region of interest" description="Disordered" evidence="1">
    <location>
        <begin position="287"/>
        <end position="317"/>
    </location>
</feature>
<feature type="domain" description="IFT52 central" evidence="3">
    <location>
        <begin position="670"/>
        <end position="711"/>
    </location>
</feature>
<feature type="domain" description="IFT52 GIFT" evidence="4">
    <location>
        <begin position="395"/>
        <end position="549"/>
    </location>
</feature>
<dbReference type="Proteomes" id="UP000070544">
    <property type="component" value="Unassembled WGS sequence"/>
</dbReference>
<feature type="region of interest" description="Disordered" evidence="1">
    <location>
        <begin position="1"/>
        <end position="83"/>
    </location>
</feature>
<dbReference type="Pfam" id="PF23355">
    <property type="entry name" value="IFT52_GIFT"/>
    <property type="match status" value="1"/>
</dbReference>
<dbReference type="Gene3D" id="6.10.250.2800">
    <property type="match status" value="1"/>
</dbReference>
<evidence type="ECO:0000259" key="2">
    <source>
        <dbReference type="Pfam" id="PF21178"/>
    </source>
</evidence>
<evidence type="ECO:0000259" key="3">
    <source>
        <dbReference type="Pfam" id="PF23352"/>
    </source>
</evidence>
<dbReference type="GO" id="GO:0042073">
    <property type="term" value="P:intraciliary transport"/>
    <property type="evidence" value="ECO:0007669"/>
    <property type="project" value="TreeGrafter"/>
</dbReference>
<feature type="compositionally biased region" description="Polar residues" evidence="1">
    <location>
        <begin position="15"/>
        <end position="43"/>
    </location>
</feature>
<evidence type="ECO:0000313" key="5">
    <source>
        <dbReference type="EMBL" id="KXS21717.1"/>
    </source>
</evidence>
<dbReference type="OrthoDB" id="10259368at2759"/>
<feature type="region of interest" description="Disordered" evidence="1">
    <location>
        <begin position="623"/>
        <end position="657"/>
    </location>
</feature>
<feature type="compositionally biased region" description="Low complexity" evidence="1">
    <location>
        <begin position="1"/>
        <end position="14"/>
    </location>
</feature>
<dbReference type="PANTHER" id="PTHR12969:SF7">
    <property type="entry name" value="INTRAFLAGELLAR TRANSPORT PROTEIN 52 HOMOLOG"/>
    <property type="match status" value="1"/>
</dbReference>
<dbReference type="InterPro" id="IPR055460">
    <property type="entry name" value="IFT52_central"/>
</dbReference>
<keyword evidence="6" id="KW-1185">Reference proteome</keyword>
<dbReference type="GO" id="GO:0005814">
    <property type="term" value="C:centriole"/>
    <property type="evidence" value="ECO:0007669"/>
    <property type="project" value="TreeGrafter"/>
</dbReference>
<dbReference type="InterPro" id="IPR055458">
    <property type="entry name" value="IFT52_GIFT"/>
</dbReference>
<feature type="domain" description="Intraflagellar transport protein 52 C-terminal" evidence="2">
    <location>
        <begin position="728"/>
        <end position="759"/>
    </location>
</feature>
<dbReference type="GO" id="GO:0060271">
    <property type="term" value="P:cilium assembly"/>
    <property type="evidence" value="ECO:0007669"/>
    <property type="project" value="TreeGrafter"/>
</dbReference>
<dbReference type="PANTHER" id="PTHR12969">
    <property type="entry name" value="NGD5/OSM-6/IFT52"/>
    <property type="match status" value="1"/>
</dbReference>
<reference evidence="5 6" key="1">
    <citation type="journal article" date="2015" name="Genome Biol. Evol.">
        <title>Phylogenomic analyses indicate that early fungi evolved digesting cell walls of algal ancestors of land plants.</title>
        <authorList>
            <person name="Chang Y."/>
            <person name="Wang S."/>
            <person name="Sekimoto S."/>
            <person name="Aerts A.L."/>
            <person name="Choi C."/>
            <person name="Clum A."/>
            <person name="LaButti K.M."/>
            <person name="Lindquist E.A."/>
            <person name="Yee Ngan C."/>
            <person name="Ohm R.A."/>
            <person name="Salamov A.A."/>
            <person name="Grigoriev I.V."/>
            <person name="Spatafora J.W."/>
            <person name="Berbee M.L."/>
        </authorList>
    </citation>
    <scope>NUCLEOTIDE SEQUENCE [LARGE SCALE GENOMIC DNA]</scope>
    <source>
        <strain evidence="5 6">JEL478</strain>
    </source>
</reference>
<feature type="compositionally biased region" description="Low complexity" evidence="1">
    <location>
        <begin position="296"/>
        <end position="314"/>
    </location>
</feature>
<sequence>MRSSGSLSGFSVASTGSALSSITSPPYTARNSIAAPSSSTLAQSLASPRRVSLSSSSWQRPPSPSSAAPLSPTHPSSASQSATAAPLALGQSASLANTQSLIIGSVGARGIAGVGIGAGVGVGQTAAHVPTVAFSVGKRETFTPTNGFKTVAKKLRQRGFRVVVFKSPLTPSLLKLPTPPSPTSPTSPSASASVSVSQSFPLPATTPGRDDDHFPSGSRHGLALPGTRAGQDDGGVKETPEVIVFGAPREKFSQGEFTTLKQYLDSATPTTPRAIIYLALEGGESGLPSTSVHPWSATSPSSGGATPGPAGQAPHQDTATNFNYLLEELGVVVQPDSVAGGAYPRRPVGGAAVVLGGGAGSAGGGPGSPPRSAAAAVDPSHPSGPTLPPLPTHHAYHPKEVLVHQGVLNRALTRAAMVVRGLSDRAGAAGAVPPKGTAAARVQAHTSHLAFVYPFGATLAVQRPAVPLLSTGVAGIPLSRPVLAAWEGGTGGGAPSPPRATSPGVAPPPQDRGAPRVVVCGSAAMFSDGYVEREGNAVVWEVLVGWCVGTGVAPGGAALGGEGGAGEAVVWNAIDASEPELSDPHPAPALPSLASTPRPCLDSGTEDLPRDFARLFDGGVFGFDPPRRVGGSGSRDGRPTPGDSGLGKNGQVGGMVGGAVRKKGPILWRDLYASLRLPPTPLTLIHPTFETPLPPLQPAVFQPALREPPPPPLELFDLDDMFMEAGRRLGEVGGKCTDADLDYYILACGDILGVSDKVGVVRASAGKPGVRGSVEAAKRDPEKDARRVLEHVLKSLVGWKKTEVGVVGGEREGAFGMVA</sequence>
<dbReference type="AlphaFoldDB" id="A0A139AYE4"/>
<name>A0A139AYE4_GONPJ</name>
<evidence type="ECO:0000313" key="6">
    <source>
        <dbReference type="Proteomes" id="UP000070544"/>
    </source>
</evidence>
<feature type="compositionally biased region" description="Low complexity" evidence="1">
    <location>
        <begin position="44"/>
        <end position="83"/>
    </location>
</feature>
<feature type="region of interest" description="Disordered" evidence="1">
    <location>
        <begin position="487"/>
        <end position="513"/>
    </location>
</feature>
<dbReference type="InterPro" id="IPR048643">
    <property type="entry name" value="Itf52_C"/>
</dbReference>
<dbReference type="GO" id="GO:0005929">
    <property type="term" value="C:cilium"/>
    <property type="evidence" value="ECO:0007669"/>
    <property type="project" value="TreeGrafter"/>
</dbReference>
<organism evidence="5 6">
    <name type="scientific">Gonapodya prolifera (strain JEL478)</name>
    <name type="common">Monoblepharis prolifera</name>
    <dbReference type="NCBI Taxonomy" id="1344416"/>
    <lineage>
        <taxon>Eukaryota</taxon>
        <taxon>Fungi</taxon>
        <taxon>Fungi incertae sedis</taxon>
        <taxon>Chytridiomycota</taxon>
        <taxon>Chytridiomycota incertae sedis</taxon>
        <taxon>Monoblepharidomycetes</taxon>
        <taxon>Monoblepharidales</taxon>
        <taxon>Gonapodyaceae</taxon>
        <taxon>Gonapodya</taxon>
    </lineage>
</organism>
<feature type="compositionally biased region" description="Gly residues" evidence="1">
    <location>
        <begin position="644"/>
        <end position="657"/>
    </location>
</feature>
<evidence type="ECO:0000259" key="4">
    <source>
        <dbReference type="Pfam" id="PF23355"/>
    </source>
</evidence>
<feature type="compositionally biased region" description="Low complexity" evidence="1">
    <location>
        <begin position="590"/>
        <end position="599"/>
    </location>
</feature>
<feature type="region of interest" description="Disordered" evidence="1">
    <location>
        <begin position="361"/>
        <end position="394"/>
    </location>
</feature>
<dbReference type="Pfam" id="PF21178">
    <property type="entry name" value="Itf52_C"/>
    <property type="match status" value="1"/>
</dbReference>
<dbReference type="CDD" id="cd23683">
    <property type="entry name" value="IFT52_CTD"/>
    <property type="match status" value="1"/>
</dbReference>
<dbReference type="GO" id="GO:0030992">
    <property type="term" value="C:intraciliary transport particle B"/>
    <property type="evidence" value="ECO:0007669"/>
    <property type="project" value="TreeGrafter"/>
</dbReference>
<feature type="region of interest" description="Disordered" evidence="1">
    <location>
        <begin position="173"/>
        <end position="236"/>
    </location>
</feature>
<feature type="compositionally biased region" description="Low complexity" evidence="1">
    <location>
        <begin position="186"/>
        <end position="197"/>
    </location>
</feature>
<proteinExistence type="predicted"/>
<dbReference type="EMBL" id="KQ965732">
    <property type="protein sequence ID" value="KXS21717.1"/>
    <property type="molecule type" value="Genomic_DNA"/>
</dbReference>
<feature type="region of interest" description="Disordered" evidence="1">
    <location>
        <begin position="579"/>
        <end position="606"/>
    </location>
</feature>
<protein>
    <submittedName>
        <fullName evidence="5">Uncharacterized protein</fullName>
    </submittedName>
</protein>